<dbReference type="OrthoDB" id="9786302at2"/>
<dbReference type="InterPro" id="IPR018729">
    <property type="entry name" value="DUF2269_transmembrane"/>
</dbReference>
<feature type="transmembrane region" description="Helical" evidence="1">
    <location>
        <begin position="12"/>
        <end position="30"/>
    </location>
</feature>
<reference evidence="3" key="1">
    <citation type="submission" date="2016-10" db="EMBL/GenBank/DDBJ databases">
        <authorList>
            <person name="Varghese N."/>
            <person name="Submissions S."/>
        </authorList>
    </citation>
    <scope>NUCLEOTIDE SEQUENCE [LARGE SCALE GENOMIC DNA]</scope>
    <source>
        <strain evidence="3">JCM 21621</strain>
    </source>
</reference>
<proteinExistence type="predicted"/>
<keyword evidence="3" id="KW-1185">Reference proteome</keyword>
<accession>A0A1H0KD77</accession>
<dbReference type="Pfam" id="PF10027">
    <property type="entry name" value="DUF2269"/>
    <property type="match status" value="1"/>
</dbReference>
<evidence type="ECO:0000256" key="1">
    <source>
        <dbReference type="SAM" id="Phobius"/>
    </source>
</evidence>
<dbReference type="EMBL" id="FNIJ01000012">
    <property type="protein sequence ID" value="SDO53849.1"/>
    <property type="molecule type" value="Genomic_DNA"/>
</dbReference>
<feature type="transmembrane region" description="Helical" evidence="1">
    <location>
        <begin position="50"/>
        <end position="70"/>
    </location>
</feature>
<protein>
    <submittedName>
        <fullName evidence="2">Uncharacterized membrane protein</fullName>
    </submittedName>
</protein>
<name>A0A1H0KD77_9PSED</name>
<evidence type="ECO:0000313" key="2">
    <source>
        <dbReference type="EMBL" id="SDO53849.1"/>
    </source>
</evidence>
<organism evidence="2 3">
    <name type="scientific">Pseudomonas jinjuensis</name>
    <dbReference type="NCBI Taxonomy" id="198616"/>
    <lineage>
        <taxon>Bacteria</taxon>
        <taxon>Pseudomonadati</taxon>
        <taxon>Pseudomonadota</taxon>
        <taxon>Gammaproteobacteria</taxon>
        <taxon>Pseudomonadales</taxon>
        <taxon>Pseudomonadaceae</taxon>
        <taxon>Pseudomonas</taxon>
    </lineage>
</organism>
<dbReference type="RefSeq" id="WP_084311641.1">
    <property type="nucleotide sequence ID" value="NZ_FNIJ01000012.1"/>
</dbReference>
<keyword evidence="1" id="KW-0812">Transmembrane</keyword>
<keyword evidence="1" id="KW-0472">Membrane</keyword>
<feature type="transmembrane region" description="Helical" evidence="1">
    <location>
        <begin position="131"/>
        <end position="152"/>
    </location>
</feature>
<dbReference type="STRING" id="198616.SAMN05216193_112136"/>
<gene>
    <name evidence="2" type="ORF">SAMN05216193_112136</name>
</gene>
<sequence length="155" mass="16756">MDELQNLRIMHGAAVALLFLAVIGLAFYGWRSWRSGDAASIARAFLRIGLLGWVLVAGSVASLPVTGWLLVHRIGWPLGQTWLLGSAILLIVAAVFWLLFTSRLWRIRDLAVIAQSSGEPLGAQASRHLKFGLAFFGLALLTVGVILGLMIAKPV</sequence>
<dbReference type="AlphaFoldDB" id="A0A1H0KD77"/>
<evidence type="ECO:0000313" key="3">
    <source>
        <dbReference type="Proteomes" id="UP000242957"/>
    </source>
</evidence>
<keyword evidence="1" id="KW-1133">Transmembrane helix</keyword>
<dbReference type="Proteomes" id="UP000242957">
    <property type="component" value="Unassembled WGS sequence"/>
</dbReference>
<feature type="transmembrane region" description="Helical" evidence="1">
    <location>
        <begin position="82"/>
        <end position="100"/>
    </location>
</feature>